<dbReference type="EMBL" id="CP049865">
    <property type="protein sequence ID" value="QIK73112.1"/>
    <property type="molecule type" value="Genomic_DNA"/>
</dbReference>
<name>A0A6G7Y8G8_9ACTN</name>
<gene>
    <name evidence="1" type="ORF">G7070_13635</name>
</gene>
<dbReference type="GO" id="GO:0005829">
    <property type="term" value="C:cytosol"/>
    <property type="evidence" value="ECO:0007669"/>
    <property type="project" value="TreeGrafter"/>
</dbReference>
<proteinExistence type="predicted"/>
<keyword evidence="1" id="KW-0378">Hydrolase</keyword>
<dbReference type="GO" id="GO:0000287">
    <property type="term" value="F:magnesium ion binding"/>
    <property type="evidence" value="ECO:0007669"/>
    <property type="project" value="TreeGrafter"/>
</dbReference>
<dbReference type="Pfam" id="PF08282">
    <property type="entry name" value="Hydrolase_3"/>
    <property type="match status" value="1"/>
</dbReference>
<keyword evidence="2" id="KW-1185">Reference proteome</keyword>
<dbReference type="Gene3D" id="3.40.50.1000">
    <property type="entry name" value="HAD superfamily/HAD-like"/>
    <property type="match status" value="1"/>
</dbReference>
<reference evidence="1 2" key="1">
    <citation type="submission" date="2020-03" db="EMBL/GenBank/DDBJ databases">
        <title>Propioniciclava sp. nov., isolated from Hydrophilus acuminatus.</title>
        <authorList>
            <person name="Hyun D.-W."/>
            <person name="Bae J.-W."/>
        </authorList>
    </citation>
    <scope>NUCLEOTIDE SEQUENCE [LARGE SCALE GENOMIC DNA]</scope>
    <source>
        <strain evidence="1 2">HDW11</strain>
    </source>
</reference>
<dbReference type="GO" id="GO:0016791">
    <property type="term" value="F:phosphatase activity"/>
    <property type="evidence" value="ECO:0007669"/>
    <property type="project" value="UniProtKB-ARBA"/>
</dbReference>
<protein>
    <submittedName>
        <fullName evidence="1">Cof-type HAD-IIB family hydrolase</fullName>
    </submittedName>
</protein>
<dbReference type="Proteomes" id="UP000501058">
    <property type="component" value="Chromosome"/>
</dbReference>
<sequence length="275" mass="28729">MIVLLDVDGTLVDYATDLPASAERAVRDAVASGHRLYLCTGRARAEVYPELWDLGLSGMIGGNGSYVESDGAVIHHQVMAADDVDHAIAWLRERGLAFYVECNSGLFGTADLIERAAALRPEGATPATIAHTASALPHLIVTDFAGDGPWRHDANKISFVLSDDVDLGPLTAAVSPRVAIDTWSLTGTRPEFGEFGQVGVDKGRAVRLLADHLGVGTADLIGFGDARSDVSLLTACGTGVAMGQAPDELKAVATLVTEPVDADGLALAFARLGLN</sequence>
<dbReference type="InterPro" id="IPR023214">
    <property type="entry name" value="HAD_sf"/>
</dbReference>
<dbReference type="NCBIfam" id="TIGR00099">
    <property type="entry name" value="Cof-subfamily"/>
    <property type="match status" value="1"/>
</dbReference>
<dbReference type="PANTHER" id="PTHR10000:SF25">
    <property type="entry name" value="PHOSPHATASE YKRA-RELATED"/>
    <property type="match status" value="1"/>
</dbReference>
<dbReference type="RefSeq" id="WP_166234183.1">
    <property type="nucleotide sequence ID" value="NZ_CP049865.1"/>
</dbReference>
<evidence type="ECO:0000313" key="1">
    <source>
        <dbReference type="EMBL" id="QIK73112.1"/>
    </source>
</evidence>
<dbReference type="SFLD" id="SFLDS00003">
    <property type="entry name" value="Haloacid_Dehalogenase"/>
    <property type="match status" value="1"/>
</dbReference>
<organism evidence="1 2">
    <name type="scientific">Propioniciclava coleopterorum</name>
    <dbReference type="NCBI Taxonomy" id="2714937"/>
    <lineage>
        <taxon>Bacteria</taxon>
        <taxon>Bacillati</taxon>
        <taxon>Actinomycetota</taxon>
        <taxon>Actinomycetes</taxon>
        <taxon>Propionibacteriales</taxon>
        <taxon>Propionibacteriaceae</taxon>
        <taxon>Propioniciclava</taxon>
    </lineage>
</organism>
<dbReference type="KEGG" id="prv:G7070_13635"/>
<accession>A0A6G7Y8G8</accession>
<dbReference type="AlphaFoldDB" id="A0A6G7Y8G8"/>
<dbReference type="SFLD" id="SFLDG01140">
    <property type="entry name" value="C2.B:_Phosphomannomutase_and_P"/>
    <property type="match status" value="1"/>
</dbReference>
<dbReference type="PANTHER" id="PTHR10000">
    <property type="entry name" value="PHOSPHOSERINE PHOSPHATASE"/>
    <property type="match status" value="1"/>
</dbReference>
<dbReference type="Gene3D" id="3.30.1240.10">
    <property type="match status" value="1"/>
</dbReference>
<dbReference type="SUPFAM" id="SSF56784">
    <property type="entry name" value="HAD-like"/>
    <property type="match status" value="1"/>
</dbReference>
<dbReference type="InterPro" id="IPR000150">
    <property type="entry name" value="Cof"/>
</dbReference>
<evidence type="ECO:0000313" key="2">
    <source>
        <dbReference type="Proteomes" id="UP000501058"/>
    </source>
</evidence>
<dbReference type="InterPro" id="IPR036412">
    <property type="entry name" value="HAD-like_sf"/>
</dbReference>